<name>A0A077QK47_XENBV</name>
<organism evidence="2 3">
    <name type="scientific">Xenorhabdus bovienii str. Intermedium</name>
    <dbReference type="NCBI Taxonomy" id="1379677"/>
    <lineage>
        <taxon>Bacteria</taxon>
        <taxon>Pseudomonadati</taxon>
        <taxon>Pseudomonadota</taxon>
        <taxon>Gammaproteobacteria</taxon>
        <taxon>Enterobacterales</taxon>
        <taxon>Morganellaceae</taxon>
        <taxon>Xenorhabdus</taxon>
    </lineage>
</organism>
<dbReference type="AlphaFoldDB" id="A0A077QK47"/>
<gene>
    <name evidence="2" type="ORF">XBI1_2100002</name>
</gene>
<proteinExistence type="predicted"/>
<dbReference type="HOGENOM" id="CLU_183139_0_0_6"/>
<evidence type="ECO:0000256" key="1">
    <source>
        <dbReference type="SAM" id="MobiDB-lite"/>
    </source>
</evidence>
<sequence length="70" mass="8031">MRARRGSKRAQRGRMDAFIWADRDGGKDGRPCRASATQGRAERIDQGVDGKQRKTNTTRLSEDNRRSVRR</sequence>
<dbReference type="Proteomes" id="UP000028480">
    <property type="component" value="Unassembled WGS sequence"/>
</dbReference>
<reference evidence="2" key="1">
    <citation type="submission" date="2013-07" db="EMBL/GenBank/DDBJ databases">
        <title>Sub-species coevolution in mutualistic symbiosis.</title>
        <authorList>
            <person name="Murfin K."/>
            <person name="Klassen J."/>
            <person name="Lee M."/>
            <person name="Forst S."/>
            <person name="Stock P."/>
            <person name="Goodrich-Blair H."/>
        </authorList>
    </citation>
    <scope>NUCLEOTIDE SEQUENCE [LARGE SCALE GENOMIC DNA]</scope>
    <source>
        <strain evidence="2">Intermedium</strain>
    </source>
</reference>
<evidence type="ECO:0000313" key="3">
    <source>
        <dbReference type="Proteomes" id="UP000028480"/>
    </source>
</evidence>
<comment type="caution">
    <text evidence="2">The sequence shown here is derived from an EMBL/GenBank/DDBJ whole genome shotgun (WGS) entry which is preliminary data.</text>
</comment>
<dbReference type="EMBL" id="CBTB010000125">
    <property type="protein sequence ID" value="CDH32751.1"/>
    <property type="molecule type" value="Genomic_DNA"/>
</dbReference>
<accession>A0A077QK47</accession>
<evidence type="ECO:0000313" key="2">
    <source>
        <dbReference type="EMBL" id="CDH32751.1"/>
    </source>
</evidence>
<feature type="compositionally biased region" description="Basic and acidic residues" evidence="1">
    <location>
        <begin position="40"/>
        <end position="52"/>
    </location>
</feature>
<feature type="compositionally biased region" description="Basic and acidic residues" evidence="1">
    <location>
        <begin position="21"/>
        <end position="31"/>
    </location>
</feature>
<protein>
    <submittedName>
        <fullName evidence="2">Uncharacterized protein</fullName>
    </submittedName>
</protein>
<feature type="compositionally biased region" description="Basic residues" evidence="1">
    <location>
        <begin position="1"/>
        <end position="12"/>
    </location>
</feature>
<feature type="compositionally biased region" description="Basic and acidic residues" evidence="1">
    <location>
        <begin position="60"/>
        <end position="70"/>
    </location>
</feature>
<feature type="region of interest" description="Disordered" evidence="1">
    <location>
        <begin position="1"/>
        <end position="70"/>
    </location>
</feature>